<protein>
    <recommendedName>
        <fullName evidence="3">DinB family protein</fullName>
    </recommendedName>
</protein>
<name>A0A2P8HJG9_CHINA</name>
<reference evidence="1 2" key="1">
    <citation type="submission" date="2018-03" db="EMBL/GenBank/DDBJ databases">
        <title>Genomic Encyclopedia of Archaeal and Bacterial Type Strains, Phase II (KMG-II): from individual species to whole genera.</title>
        <authorList>
            <person name="Goeker M."/>
        </authorList>
    </citation>
    <scope>NUCLEOTIDE SEQUENCE [LARGE SCALE GENOMIC DNA]</scope>
    <source>
        <strain evidence="1 2">DSM 24859</strain>
    </source>
</reference>
<evidence type="ECO:0000313" key="2">
    <source>
        <dbReference type="Proteomes" id="UP000240971"/>
    </source>
</evidence>
<dbReference type="Proteomes" id="UP000240971">
    <property type="component" value="Unassembled WGS sequence"/>
</dbReference>
<sequence>MDKIYRQGAVGALLDEYEKAISELQICIADISDHDLEKVVDTTTTNPDCKSVQTILTHVVSSAHSYAIYIQTSSGDSALRPAKVLHTTVQAYIKGLADAFIFTTTVFKDIKDADLEQFDDAQKMHTNWGQVYDIEQMMEHAIVHILRHRRQIERFKIALHKL</sequence>
<dbReference type="AlphaFoldDB" id="A0A2P8HJG9"/>
<evidence type="ECO:0008006" key="3">
    <source>
        <dbReference type="Google" id="ProtNLM"/>
    </source>
</evidence>
<keyword evidence="2" id="KW-1185">Reference proteome</keyword>
<accession>A0A2P8HJG9</accession>
<gene>
    <name evidence="1" type="ORF">CLV51_103333</name>
</gene>
<organism evidence="1 2">
    <name type="scientific">Chitinophaga niastensis</name>
    <dbReference type="NCBI Taxonomy" id="536980"/>
    <lineage>
        <taxon>Bacteria</taxon>
        <taxon>Pseudomonadati</taxon>
        <taxon>Bacteroidota</taxon>
        <taxon>Chitinophagia</taxon>
        <taxon>Chitinophagales</taxon>
        <taxon>Chitinophagaceae</taxon>
        <taxon>Chitinophaga</taxon>
    </lineage>
</organism>
<dbReference type="SUPFAM" id="SSF109854">
    <property type="entry name" value="DinB/YfiT-like putative metalloenzymes"/>
    <property type="match status" value="1"/>
</dbReference>
<dbReference type="RefSeq" id="WP_106529141.1">
    <property type="nucleotide sequence ID" value="NZ_PYAW01000003.1"/>
</dbReference>
<dbReference type="EMBL" id="PYAW01000003">
    <property type="protein sequence ID" value="PSL46355.1"/>
    <property type="molecule type" value="Genomic_DNA"/>
</dbReference>
<proteinExistence type="predicted"/>
<evidence type="ECO:0000313" key="1">
    <source>
        <dbReference type="EMBL" id="PSL46355.1"/>
    </source>
</evidence>
<dbReference type="InterPro" id="IPR034660">
    <property type="entry name" value="DinB/YfiT-like"/>
</dbReference>
<dbReference type="Gene3D" id="1.20.120.450">
    <property type="entry name" value="dinb family like domain"/>
    <property type="match status" value="1"/>
</dbReference>
<comment type="caution">
    <text evidence="1">The sequence shown here is derived from an EMBL/GenBank/DDBJ whole genome shotgun (WGS) entry which is preliminary data.</text>
</comment>
<dbReference type="OrthoDB" id="982141at2"/>